<feature type="compositionally biased region" description="Low complexity" evidence="1">
    <location>
        <begin position="468"/>
        <end position="516"/>
    </location>
</feature>
<feature type="compositionally biased region" description="Polar residues" evidence="1">
    <location>
        <begin position="332"/>
        <end position="348"/>
    </location>
</feature>
<dbReference type="AlphaFoldDB" id="A0A409Y3L8"/>
<dbReference type="Proteomes" id="UP000284706">
    <property type="component" value="Unassembled WGS sequence"/>
</dbReference>
<feature type="compositionally biased region" description="Low complexity" evidence="1">
    <location>
        <begin position="363"/>
        <end position="374"/>
    </location>
</feature>
<dbReference type="STRING" id="231916.A0A409Y3L8"/>
<evidence type="ECO:0000313" key="2">
    <source>
        <dbReference type="EMBL" id="PPQ97578.1"/>
    </source>
</evidence>
<feature type="compositionally biased region" description="Basic and acidic residues" evidence="1">
    <location>
        <begin position="426"/>
        <end position="457"/>
    </location>
</feature>
<reference evidence="2 3" key="1">
    <citation type="journal article" date="2018" name="Evol. Lett.">
        <title>Horizontal gene cluster transfer increased hallucinogenic mushroom diversity.</title>
        <authorList>
            <person name="Reynolds H.T."/>
            <person name="Vijayakumar V."/>
            <person name="Gluck-Thaler E."/>
            <person name="Korotkin H.B."/>
            <person name="Matheny P.B."/>
            <person name="Slot J.C."/>
        </authorList>
    </citation>
    <scope>NUCLEOTIDE SEQUENCE [LARGE SCALE GENOMIC DNA]</scope>
    <source>
        <strain evidence="2 3">SRW20</strain>
    </source>
</reference>
<accession>A0A409Y3L8</accession>
<feature type="compositionally biased region" description="Pro residues" evidence="1">
    <location>
        <begin position="42"/>
        <end position="54"/>
    </location>
</feature>
<feature type="compositionally biased region" description="Low complexity" evidence="1">
    <location>
        <begin position="224"/>
        <end position="285"/>
    </location>
</feature>
<sequence length="668" mass="73738">MYSHQRPPMATYAPPYQPYHYSQQQQQPPQRSYPTAPNWSAGPPPFQGAPPIPPGISVNPQAWNAGVWQYNPAYKQSGNPQQQQHVPWIPSHHWMPQQRPPAQPPNVPPKHGPPAQPANQPAPYNPYKRQSRDGSAEYYANQLSDNPLGLFNMKPATVEEYYRRGHETPWIWKPRDLDDDPDDPTSGGGAQKQESFTEKIELQPTFSSKIIRTPEHYRNTNGDSTSSPNRTPSRTSKSSLDSQLSTRMSQMSIGSSSSTSSTTLSRQSSLPLSSSSSFSSLYSASPTKPEFGSTTAPGPVLADHFSDEPDSILSPLVLSNTPLPAPPKNLRSVRNNHPNPLLATQSLDTIPEAPASRLGIGIGSSNGSTTPQQQTGGGNGNANGNALGHQSPPLHHANTMPNPPKSQLSYPPQMPPFPPPQPLPYKSRDREKEREAERESQRERDHRERERDREKLGTKYTTYVDPHISSSTPSPRNSIPSSSRPSPSSGPSSSHASPSPIRPPSTNVTPPSNTYPTSPPPSGGMMSSPPPHGPLPHPIRHSPPSRSNSGSTSTLSNPLPPPPRLVQRPPILPVQRTSPPVYREKLRKGFWNKRGDHLTADGYIVYAPKDKAYPDELRTYPEPEEGYQDHNRVFTAWIERPELPQSLPRRGEPPECPYEAFVVYEYKV</sequence>
<feature type="compositionally biased region" description="Low complexity" evidence="1">
    <location>
        <begin position="117"/>
        <end position="127"/>
    </location>
</feature>
<feature type="compositionally biased region" description="Pro residues" evidence="1">
    <location>
        <begin position="517"/>
        <end position="537"/>
    </location>
</feature>
<feature type="compositionally biased region" description="Low complexity" evidence="1">
    <location>
        <begin position="18"/>
        <end position="34"/>
    </location>
</feature>
<feature type="compositionally biased region" description="Pro residues" evidence="1">
    <location>
        <begin position="98"/>
        <end position="116"/>
    </location>
</feature>
<name>A0A409Y3L8_9AGAR</name>
<feature type="region of interest" description="Disordered" evidence="1">
    <location>
        <begin position="91"/>
        <end position="134"/>
    </location>
</feature>
<dbReference type="OrthoDB" id="3255291at2759"/>
<feature type="compositionally biased region" description="Pro residues" evidence="1">
    <location>
        <begin position="412"/>
        <end position="423"/>
    </location>
</feature>
<keyword evidence="3" id="KW-1185">Reference proteome</keyword>
<dbReference type="EMBL" id="NHYE01001224">
    <property type="protein sequence ID" value="PPQ97578.1"/>
    <property type="molecule type" value="Genomic_DNA"/>
</dbReference>
<gene>
    <name evidence="2" type="ORF">CVT26_002306</name>
</gene>
<feature type="region of interest" description="Disordered" evidence="1">
    <location>
        <begin position="1"/>
        <end position="58"/>
    </location>
</feature>
<evidence type="ECO:0000256" key="1">
    <source>
        <dbReference type="SAM" id="MobiDB-lite"/>
    </source>
</evidence>
<proteinExistence type="predicted"/>
<protein>
    <submittedName>
        <fullName evidence="2">Uncharacterized protein</fullName>
    </submittedName>
</protein>
<feature type="compositionally biased region" description="Low complexity" evidence="1">
    <location>
        <begin position="542"/>
        <end position="557"/>
    </location>
</feature>
<dbReference type="InParanoid" id="A0A409Y3L8"/>
<organism evidence="2 3">
    <name type="scientific">Gymnopilus dilepis</name>
    <dbReference type="NCBI Taxonomy" id="231916"/>
    <lineage>
        <taxon>Eukaryota</taxon>
        <taxon>Fungi</taxon>
        <taxon>Dikarya</taxon>
        <taxon>Basidiomycota</taxon>
        <taxon>Agaricomycotina</taxon>
        <taxon>Agaricomycetes</taxon>
        <taxon>Agaricomycetidae</taxon>
        <taxon>Agaricales</taxon>
        <taxon>Agaricineae</taxon>
        <taxon>Hymenogastraceae</taxon>
        <taxon>Gymnopilus</taxon>
    </lineage>
</organism>
<evidence type="ECO:0000313" key="3">
    <source>
        <dbReference type="Proteomes" id="UP000284706"/>
    </source>
</evidence>
<comment type="caution">
    <text evidence="2">The sequence shown here is derived from an EMBL/GenBank/DDBJ whole genome shotgun (WGS) entry which is preliminary data.</text>
</comment>
<feature type="region of interest" description="Disordered" evidence="1">
    <location>
        <begin position="171"/>
        <end position="579"/>
    </location>
</feature>